<dbReference type="SUPFAM" id="SSF56801">
    <property type="entry name" value="Acetyl-CoA synthetase-like"/>
    <property type="match status" value="1"/>
</dbReference>
<reference evidence="5" key="1">
    <citation type="submission" date="2020-10" db="EMBL/GenBank/DDBJ databases">
        <title>Genome sequence of the unusual species of purple photosynthetic bacteria, Phaeovibrio sulfidiphilus DSM 23193, type strain.</title>
        <authorList>
            <person name="Kyndt J.A."/>
            <person name="Meyer T.E."/>
        </authorList>
    </citation>
    <scope>NUCLEOTIDE SEQUENCE</scope>
    <source>
        <strain evidence="5">DSM 23193</strain>
    </source>
</reference>
<evidence type="ECO:0000313" key="6">
    <source>
        <dbReference type="Proteomes" id="UP000631034"/>
    </source>
</evidence>
<dbReference type="InterPro" id="IPR045851">
    <property type="entry name" value="AMP-bd_C_sf"/>
</dbReference>
<dbReference type="PANTHER" id="PTHR43347">
    <property type="entry name" value="ACYL-COA SYNTHETASE"/>
    <property type="match status" value="1"/>
</dbReference>
<evidence type="ECO:0000259" key="4">
    <source>
        <dbReference type="Pfam" id="PF16177"/>
    </source>
</evidence>
<evidence type="ECO:0000256" key="1">
    <source>
        <dbReference type="ARBA" id="ARBA00006432"/>
    </source>
</evidence>
<dbReference type="InterPro" id="IPR000873">
    <property type="entry name" value="AMP-dep_synth/lig_dom"/>
</dbReference>
<sequence length="639" mass="70545">MNTYADDVVSRMHQSAIEDPEAWWAENARQIDWYTEPSQILDRSNPPFYRWFRGGVLNTCYNALDRHVSGGRADQVALIYDSAMTGEQRSYTYRQLLDEVALFAGVLARNGVQKGDRVIVYMPNIPEAVVAMLACARLGAIHSMVFGGFAANELSTRIDHCTPRVIVAASCGLEPGRTIPYKPMLNEAIDLSTHKPDRVIIFQRDQLHADLDKPHDRDWVAEMKAASPHDCVPVESEHPLYIAYTSGSTGAPKGVIRDNGGHAVALKWSMKAVFDTDPGEVFFAASDVGWVLGHCYIVYAPLMHGATSVLFEGKPVGTPDSSTYWRMVEQHGIVTLFTAPTALRAIKREDPDGSILRSRDLSSLRTLFLAGERADPNTIEWITDLLDIPVIDNWWQTEAGWPMVANCKGLGLMPIKPGSPTRPVPGWDVRVVDENGQETEPDQMGAIVVRLPMAPGAALSLWNADQRYIDSYMTAFPGYYNTGDAGYRDKDGYFYVMSRTDDIINVAGHRLSTGAMEEVLSAHPAVAECAVIGVADDLKGQKPLGFVCLKAGTTARYEDIIEECARMVRHHIGPVAAYRETIVVERLPKTRSGKILRGTMQKIADNQEFRMPATIDDPAILEEIAVALKEVGLAGNRPD</sequence>
<dbReference type="PANTHER" id="PTHR43347:SF3">
    <property type="entry name" value="ACYL-COA SYNTHETASE SHORT-CHAIN FAMILY MEMBER 3, MITOCHONDRIAL"/>
    <property type="match status" value="1"/>
</dbReference>
<dbReference type="CDD" id="cd05967">
    <property type="entry name" value="PrpE"/>
    <property type="match status" value="1"/>
</dbReference>
<dbReference type="FunFam" id="3.40.50.12780:FF:000011">
    <property type="entry name" value="Acetyl-coenzyme A synthetase 2-like, mitochondrial"/>
    <property type="match status" value="1"/>
</dbReference>
<dbReference type="Gene3D" id="3.40.50.12780">
    <property type="entry name" value="N-terminal domain of ligase-like"/>
    <property type="match status" value="1"/>
</dbReference>
<dbReference type="Pfam" id="PF13193">
    <property type="entry name" value="AMP-binding_C"/>
    <property type="match status" value="1"/>
</dbReference>
<comment type="caution">
    <text evidence="5">The sequence shown here is derived from an EMBL/GenBank/DDBJ whole genome shotgun (WGS) entry which is preliminary data.</text>
</comment>
<dbReference type="Gene3D" id="3.30.300.30">
    <property type="match status" value="1"/>
</dbReference>
<dbReference type="Pfam" id="PF16177">
    <property type="entry name" value="ACAS_N"/>
    <property type="match status" value="1"/>
</dbReference>
<dbReference type="RefSeq" id="WP_192534863.1">
    <property type="nucleotide sequence ID" value="NZ_JACZHT010000007.1"/>
</dbReference>
<keyword evidence="6" id="KW-1185">Reference proteome</keyword>
<feature type="domain" description="AMP-binding enzyme C-terminal" evidence="3">
    <location>
        <begin position="516"/>
        <end position="594"/>
    </location>
</feature>
<dbReference type="InterPro" id="IPR032387">
    <property type="entry name" value="ACAS_N"/>
</dbReference>
<dbReference type="GO" id="GO:0050218">
    <property type="term" value="F:propionate-CoA ligase activity"/>
    <property type="evidence" value="ECO:0007669"/>
    <property type="project" value="TreeGrafter"/>
</dbReference>
<accession>A0A8J6YN62</accession>
<gene>
    <name evidence="5" type="ORF">IHV25_09390</name>
</gene>
<dbReference type="InterPro" id="IPR020845">
    <property type="entry name" value="AMP-binding_CS"/>
</dbReference>
<feature type="domain" description="AMP-dependent synthetase/ligase" evidence="2">
    <location>
        <begin position="71"/>
        <end position="452"/>
    </location>
</feature>
<dbReference type="FunFam" id="3.30.300.30:FF:000017">
    <property type="entry name" value="Acyl-CoA synthetase short-chain family member 3"/>
    <property type="match status" value="1"/>
</dbReference>
<protein>
    <submittedName>
        <fullName evidence="5">Propionyl-CoA synthetase</fullName>
    </submittedName>
</protein>
<proteinExistence type="inferred from homology"/>
<dbReference type="Proteomes" id="UP000631034">
    <property type="component" value="Unassembled WGS sequence"/>
</dbReference>
<evidence type="ECO:0000259" key="2">
    <source>
        <dbReference type="Pfam" id="PF00501"/>
    </source>
</evidence>
<organism evidence="5 6">
    <name type="scientific">Phaeovibrio sulfidiphilus</name>
    <dbReference type="NCBI Taxonomy" id="1220600"/>
    <lineage>
        <taxon>Bacteria</taxon>
        <taxon>Pseudomonadati</taxon>
        <taxon>Pseudomonadota</taxon>
        <taxon>Alphaproteobacteria</taxon>
        <taxon>Rhodospirillales</taxon>
        <taxon>Rhodospirillaceae</taxon>
        <taxon>Phaeovibrio</taxon>
    </lineage>
</organism>
<dbReference type="PROSITE" id="PS00455">
    <property type="entry name" value="AMP_BINDING"/>
    <property type="match status" value="1"/>
</dbReference>
<evidence type="ECO:0000313" key="5">
    <source>
        <dbReference type="EMBL" id="MBE1237858.1"/>
    </source>
</evidence>
<name>A0A8J6YN62_9PROT</name>
<feature type="domain" description="Acetyl-coenzyme A synthetase N-terminal" evidence="4">
    <location>
        <begin position="11"/>
        <end position="63"/>
    </location>
</feature>
<dbReference type="InterPro" id="IPR025110">
    <property type="entry name" value="AMP-bd_C"/>
</dbReference>
<dbReference type="AlphaFoldDB" id="A0A8J6YN62"/>
<dbReference type="GO" id="GO:0070013">
    <property type="term" value="C:intracellular organelle lumen"/>
    <property type="evidence" value="ECO:0007669"/>
    <property type="project" value="UniProtKB-ARBA"/>
</dbReference>
<comment type="similarity">
    <text evidence="1">Belongs to the ATP-dependent AMP-binding enzyme family.</text>
</comment>
<dbReference type="Pfam" id="PF00501">
    <property type="entry name" value="AMP-binding"/>
    <property type="match status" value="1"/>
</dbReference>
<dbReference type="EMBL" id="JACZHT010000007">
    <property type="protein sequence ID" value="MBE1237858.1"/>
    <property type="molecule type" value="Genomic_DNA"/>
</dbReference>
<evidence type="ECO:0000259" key="3">
    <source>
        <dbReference type="Pfam" id="PF13193"/>
    </source>
</evidence>
<dbReference type="InterPro" id="IPR042099">
    <property type="entry name" value="ANL_N_sf"/>
</dbReference>